<comment type="caution">
    <text evidence="1">The sequence shown here is derived from an EMBL/GenBank/DDBJ whole genome shotgun (WGS) entry which is preliminary data.</text>
</comment>
<keyword evidence="2" id="KW-1185">Reference proteome</keyword>
<proteinExistence type="predicted"/>
<evidence type="ECO:0000313" key="2">
    <source>
        <dbReference type="Proteomes" id="UP000797356"/>
    </source>
</evidence>
<dbReference type="EMBL" id="CM017875">
    <property type="protein sequence ID" value="KAG1338036.1"/>
    <property type="molecule type" value="Genomic_DNA"/>
</dbReference>
<protein>
    <submittedName>
        <fullName evidence="1">Uncharacterized protein</fullName>
    </submittedName>
</protein>
<reference evidence="1" key="1">
    <citation type="journal article" date="2017" name="Gigascience">
        <title>The genome draft of coconut (Cocos nucifera).</title>
        <authorList>
            <person name="Xiao Y."/>
            <person name="Xu P."/>
            <person name="Fan H."/>
            <person name="Baudouin L."/>
            <person name="Xia W."/>
            <person name="Bocs S."/>
            <person name="Xu J."/>
            <person name="Li Q."/>
            <person name="Guo A."/>
            <person name="Zhou L."/>
            <person name="Li J."/>
            <person name="Wu Y."/>
            <person name="Ma Z."/>
            <person name="Armero A."/>
            <person name="Issali A.E."/>
            <person name="Liu N."/>
            <person name="Peng M."/>
            <person name="Yang Y."/>
        </authorList>
    </citation>
    <scope>NUCLEOTIDE SEQUENCE</scope>
    <source>
        <tissue evidence="1">Spear leaf of Hainan Tall coconut</tissue>
    </source>
</reference>
<accession>A0A8K0I566</accession>
<reference evidence="1" key="2">
    <citation type="submission" date="2019-07" db="EMBL/GenBank/DDBJ databases">
        <authorList>
            <person name="Yang Y."/>
            <person name="Bocs S."/>
            <person name="Baudouin L."/>
        </authorList>
    </citation>
    <scope>NUCLEOTIDE SEQUENCE</scope>
    <source>
        <tissue evidence="1">Spear leaf of Hainan Tall coconut</tissue>
    </source>
</reference>
<sequence>MIVIRDHDRWPGIGDSVGEAGETVDAVRVGDDENLERHQGGQSGLKIMRTEKDIETTGEVAVGRARGSVVDDCSTRKVRKQTPKVTTQVATTGMGIPTMPNMCWAWMVCDVDGRMPFIFSWVDAPCGRGYGA</sequence>
<gene>
    <name evidence="1" type="ORF">COCNU_04G003420</name>
</gene>
<name>A0A8K0I566_COCNU</name>
<dbReference type="AlphaFoldDB" id="A0A8K0I566"/>
<dbReference type="Proteomes" id="UP000797356">
    <property type="component" value="Chromosome 4"/>
</dbReference>
<evidence type="ECO:0000313" key="1">
    <source>
        <dbReference type="EMBL" id="KAG1338036.1"/>
    </source>
</evidence>
<organism evidence="1 2">
    <name type="scientific">Cocos nucifera</name>
    <name type="common">Coconut palm</name>
    <dbReference type="NCBI Taxonomy" id="13894"/>
    <lineage>
        <taxon>Eukaryota</taxon>
        <taxon>Viridiplantae</taxon>
        <taxon>Streptophyta</taxon>
        <taxon>Embryophyta</taxon>
        <taxon>Tracheophyta</taxon>
        <taxon>Spermatophyta</taxon>
        <taxon>Magnoliopsida</taxon>
        <taxon>Liliopsida</taxon>
        <taxon>Arecaceae</taxon>
        <taxon>Arecoideae</taxon>
        <taxon>Cocoseae</taxon>
        <taxon>Attaleinae</taxon>
        <taxon>Cocos</taxon>
    </lineage>
</organism>